<organism evidence="2 3">
    <name type="scientific">Suillus discolor</name>
    <dbReference type="NCBI Taxonomy" id="1912936"/>
    <lineage>
        <taxon>Eukaryota</taxon>
        <taxon>Fungi</taxon>
        <taxon>Dikarya</taxon>
        <taxon>Basidiomycota</taxon>
        <taxon>Agaricomycotina</taxon>
        <taxon>Agaricomycetes</taxon>
        <taxon>Agaricomycetidae</taxon>
        <taxon>Boletales</taxon>
        <taxon>Suillineae</taxon>
        <taxon>Suillaceae</taxon>
        <taxon>Suillus</taxon>
    </lineage>
</organism>
<evidence type="ECO:0000313" key="2">
    <source>
        <dbReference type="EMBL" id="KAG2112338.1"/>
    </source>
</evidence>
<reference evidence="2" key="1">
    <citation type="journal article" date="2020" name="New Phytol.">
        <title>Comparative genomics reveals dynamic genome evolution in host specialist ectomycorrhizal fungi.</title>
        <authorList>
            <person name="Lofgren L.A."/>
            <person name="Nguyen N.H."/>
            <person name="Vilgalys R."/>
            <person name="Ruytinx J."/>
            <person name="Liao H.L."/>
            <person name="Branco S."/>
            <person name="Kuo A."/>
            <person name="LaButti K."/>
            <person name="Lipzen A."/>
            <person name="Andreopoulos W."/>
            <person name="Pangilinan J."/>
            <person name="Riley R."/>
            <person name="Hundley H."/>
            <person name="Na H."/>
            <person name="Barry K."/>
            <person name="Grigoriev I.V."/>
            <person name="Stajich J.E."/>
            <person name="Kennedy P.G."/>
        </authorList>
    </citation>
    <scope>NUCLEOTIDE SEQUENCE</scope>
    <source>
        <strain evidence="2">FC423</strain>
    </source>
</reference>
<comment type="caution">
    <text evidence="2">The sequence shown here is derived from an EMBL/GenBank/DDBJ whole genome shotgun (WGS) entry which is preliminary data.</text>
</comment>
<dbReference type="Proteomes" id="UP000823399">
    <property type="component" value="Unassembled WGS sequence"/>
</dbReference>
<evidence type="ECO:0000313" key="3">
    <source>
        <dbReference type="Proteomes" id="UP000823399"/>
    </source>
</evidence>
<keyword evidence="3" id="KW-1185">Reference proteome</keyword>
<gene>
    <name evidence="2" type="ORF">F5147DRAFT_650970</name>
</gene>
<accession>A0A9P7FD72</accession>
<proteinExistence type="predicted"/>
<sequence>MQNWRLVKGKERSLILTAIHKEAVLQAPSRNKAILKDRKKIYKKLAEATKTVIHGLSPEQMELVKALAEKWNNEVAPLDVQANVAKSKGADMIEHFTTEMFKQTGMRVFVLSAWCDTRGKHDFNHQFASGERFTRTTNIDEIFMPEWKLCAANQFGMCIGTESGKATVPWGDVVKNQSDFFESTYWPANIQLVEPSKMGKGDVTTLLDFWYDRQQKHIRLTFSFKAWKDSDGDMETLSKTFKEAFRCATKKSNCNSIVSTRTSAQLREQDEDSTDEEVLEDEEHGSAADKDTLLLNSGNKVPPLAPPIIQHATARRVMAVAASTTSTQSPMSNMVTGKVAAPLKHSKAPATANVKSKEHVGTRPINDQLVRPHKRHMANPISDTPAK</sequence>
<name>A0A9P7FD72_9AGAM</name>
<dbReference type="GeneID" id="64695747"/>
<feature type="compositionally biased region" description="Acidic residues" evidence="1">
    <location>
        <begin position="269"/>
        <end position="283"/>
    </location>
</feature>
<protein>
    <submittedName>
        <fullName evidence="2">Uncharacterized protein</fullName>
    </submittedName>
</protein>
<evidence type="ECO:0000256" key="1">
    <source>
        <dbReference type="SAM" id="MobiDB-lite"/>
    </source>
</evidence>
<dbReference type="RefSeq" id="XP_041295269.1">
    <property type="nucleotide sequence ID" value="XM_041433488.1"/>
</dbReference>
<dbReference type="EMBL" id="JABBWM010000015">
    <property type="protein sequence ID" value="KAG2112338.1"/>
    <property type="molecule type" value="Genomic_DNA"/>
</dbReference>
<dbReference type="AlphaFoldDB" id="A0A9P7FD72"/>
<feature type="region of interest" description="Disordered" evidence="1">
    <location>
        <begin position="348"/>
        <end position="387"/>
    </location>
</feature>
<feature type="region of interest" description="Disordered" evidence="1">
    <location>
        <begin position="262"/>
        <end position="294"/>
    </location>
</feature>